<feature type="region of interest" description="Disordered" evidence="1">
    <location>
        <begin position="163"/>
        <end position="203"/>
    </location>
</feature>
<dbReference type="EMBL" id="JBAMMX010000018">
    <property type="protein sequence ID" value="KAK6922835.1"/>
    <property type="molecule type" value="Genomic_DNA"/>
</dbReference>
<evidence type="ECO:0000313" key="3">
    <source>
        <dbReference type="Proteomes" id="UP001370490"/>
    </source>
</evidence>
<gene>
    <name evidence="2" type="ORF">RJ641_011139</name>
</gene>
<dbReference type="NCBIfam" id="TIGR01615">
    <property type="entry name" value="A_thal_3542"/>
    <property type="match status" value="1"/>
</dbReference>
<evidence type="ECO:0000256" key="1">
    <source>
        <dbReference type="SAM" id="MobiDB-lite"/>
    </source>
</evidence>
<evidence type="ECO:0000313" key="2">
    <source>
        <dbReference type="EMBL" id="KAK6922835.1"/>
    </source>
</evidence>
<organism evidence="2 3">
    <name type="scientific">Dillenia turbinata</name>
    <dbReference type="NCBI Taxonomy" id="194707"/>
    <lineage>
        <taxon>Eukaryota</taxon>
        <taxon>Viridiplantae</taxon>
        <taxon>Streptophyta</taxon>
        <taxon>Embryophyta</taxon>
        <taxon>Tracheophyta</taxon>
        <taxon>Spermatophyta</taxon>
        <taxon>Magnoliopsida</taxon>
        <taxon>eudicotyledons</taxon>
        <taxon>Gunneridae</taxon>
        <taxon>Pentapetalae</taxon>
        <taxon>Dilleniales</taxon>
        <taxon>Dilleniaceae</taxon>
        <taxon>Dillenia</taxon>
    </lineage>
</organism>
<feature type="non-terminal residue" evidence="2">
    <location>
        <position position="1"/>
    </location>
</feature>
<dbReference type="AlphaFoldDB" id="A0AAN8UVV0"/>
<name>A0AAN8UVV0_9MAGN</name>
<dbReference type="Proteomes" id="UP001370490">
    <property type="component" value="Unassembled WGS sequence"/>
</dbReference>
<reference evidence="2 3" key="1">
    <citation type="submission" date="2023-12" db="EMBL/GenBank/DDBJ databases">
        <title>A high-quality genome assembly for Dillenia turbinata (Dilleniales).</title>
        <authorList>
            <person name="Chanderbali A."/>
        </authorList>
    </citation>
    <scope>NUCLEOTIDE SEQUENCE [LARGE SCALE GENOMIC DNA]</scope>
    <source>
        <strain evidence="2">LSX21</strain>
        <tissue evidence="2">Leaf</tissue>
    </source>
</reference>
<dbReference type="PANTHER" id="PTHR31579">
    <property type="entry name" value="OS03G0796600 PROTEIN"/>
    <property type="match status" value="1"/>
</dbReference>
<proteinExistence type="predicted"/>
<feature type="compositionally biased region" description="Polar residues" evidence="1">
    <location>
        <begin position="175"/>
        <end position="184"/>
    </location>
</feature>
<protein>
    <submittedName>
        <fullName evidence="2">Uncharacterized protein</fullName>
    </submittedName>
</protein>
<sequence>EILGSSTDAEAEVLENVKRRMRMQKESEETTSSSVKKWLVMSLRRDGSNASLCHTSWITSMDCPAGDYEYIDIVIKGEDGNSRRLIIDIDFKSQFELARPTATYTELSDTLPPIFVGDENKLRRIISLLCSAAEQSLKERGLHIPPWRRTTYMHSKWLSQCTKLPTSRGNKEAKSSTSGSSMVTKWTLPNVKPKRRDFGGGSL</sequence>
<dbReference type="Pfam" id="PF04720">
    <property type="entry name" value="PDDEXK_6"/>
    <property type="match status" value="1"/>
</dbReference>
<keyword evidence="3" id="KW-1185">Reference proteome</keyword>
<feature type="non-terminal residue" evidence="2">
    <location>
        <position position="203"/>
    </location>
</feature>
<accession>A0AAN8UVV0</accession>
<dbReference type="PANTHER" id="PTHR31579:SF34">
    <property type="entry name" value="T14N5.3 PROTEIN"/>
    <property type="match status" value="1"/>
</dbReference>
<comment type="caution">
    <text evidence="2">The sequence shown here is derived from an EMBL/GenBank/DDBJ whole genome shotgun (WGS) entry which is preliminary data.</text>
</comment>
<dbReference type="InterPro" id="IPR006502">
    <property type="entry name" value="PDDEXK-like"/>
</dbReference>